<dbReference type="STRING" id="387005.A0A183HS18"/>
<evidence type="ECO:0000313" key="3">
    <source>
        <dbReference type="EMBL" id="VDO67265.1"/>
    </source>
</evidence>
<name>A0A183HS18_9BILA</name>
<dbReference type="PANTHER" id="PTHR13720:SF58">
    <property type="entry name" value="HELP DOMAIN-CONTAINING PROTEIN"/>
    <property type="match status" value="1"/>
</dbReference>
<dbReference type="Gene3D" id="2.130.10.10">
    <property type="entry name" value="YVTN repeat-like/Quinoprotein amine dehydrogenase"/>
    <property type="match status" value="2"/>
</dbReference>
<dbReference type="Proteomes" id="UP000267606">
    <property type="component" value="Unassembled WGS sequence"/>
</dbReference>
<dbReference type="GO" id="GO:0072686">
    <property type="term" value="C:mitotic spindle"/>
    <property type="evidence" value="ECO:0007669"/>
    <property type="project" value="TreeGrafter"/>
</dbReference>
<reference evidence="3 4" key="2">
    <citation type="submission" date="2018-11" db="EMBL/GenBank/DDBJ databases">
        <authorList>
            <consortium name="Pathogen Informatics"/>
        </authorList>
    </citation>
    <scope>NUCLEOTIDE SEQUENCE [LARGE SCALE GENOMIC DNA]</scope>
</reference>
<reference evidence="5" key="1">
    <citation type="submission" date="2016-06" db="UniProtKB">
        <authorList>
            <consortium name="WormBaseParasite"/>
        </authorList>
    </citation>
    <scope>IDENTIFICATION</scope>
</reference>
<keyword evidence="4" id="KW-1185">Reference proteome</keyword>
<evidence type="ECO:0000313" key="5">
    <source>
        <dbReference type="WBParaSite" id="OFLC_0001027901-mRNA-1"/>
    </source>
</evidence>
<dbReference type="GO" id="GO:0000226">
    <property type="term" value="P:microtubule cytoskeleton organization"/>
    <property type="evidence" value="ECO:0007669"/>
    <property type="project" value="TreeGrafter"/>
</dbReference>
<dbReference type="InterPro" id="IPR005108">
    <property type="entry name" value="HELP"/>
</dbReference>
<protein>
    <submittedName>
        <fullName evidence="5">HELP domain-containing protein</fullName>
    </submittedName>
</protein>
<proteinExistence type="predicted"/>
<evidence type="ECO:0000313" key="4">
    <source>
        <dbReference type="Proteomes" id="UP000267606"/>
    </source>
</evidence>
<dbReference type="WBParaSite" id="OFLC_0001027901-mRNA-1">
    <property type="protein sequence ID" value="OFLC_0001027901-mRNA-1"/>
    <property type="gene ID" value="OFLC_0001027901"/>
</dbReference>
<dbReference type="GO" id="GO:0008017">
    <property type="term" value="F:microtubule binding"/>
    <property type="evidence" value="ECO:0007669"/>
    <property type="project" value="TreeGrafter"/>
</dbReference>
<dbReference type="Pfam" id="PF03451">
    <property type="entry name" value="HELP"/>
    <property type="match status" value="1"/>
</dbReference>
<gene>
    <name evidence="3" type="ORF">OFLC_LOCUS10281</name>
</gene>
<dbReference type="PANTHER" id="PTHR13720">
    <property type="entry name" value="WD-40 REPEAT PROTEIN"/>
    <property type="match status" value="1"/>
</dbReference>
<evidence type="ECO:0000256" key="1">
    <source>
        <dbReference type="ARBA" id="ARBA00022574"/>
    </source>
</evidence>
<accession>A0A183HS18</accession>
<dbReference type="InterPro" id="IPR050630">
    <property type="entry name" value="WD_repeat_EMAP"/>
</dbReference>
<keyword evidence="1" id="KW-0853">WD repeat</keyword>
<dbReference type="EMBL" id="UZAJ01013530">
    <property type="protein sequence ID" value="VDO67265.1"/>
    <property type="molecule type" value="Genomic_DNA"/>
</dbReference>
<evidence type="ECO:0000256" key="2">
    <source>
        <dbReference type="ARBA" id="ARBA00022737"/>
    </source>
</evidence>
<sequence>MKDSTSNLTLELREPSFLCEKGVLQVVVNGKPVHLPVPNTITDLDLTRELDAPTCEPTLDWVYGYRGKDCRGNLHQLPTGEIVYFTGTIAVLHNPSEGLQRYYTKHTSDIKWFPCFPNFYKVLKNLLIIVELFILAREYSKLNYNFLKFI</sequence>
<organism evidence="5">
    <name type="scientific">Onchocerca flexuosa</name>
    <dbReference type="NCBI Taxonomy" id="387005"/>
    <lineage>
        <taxon>Eukaryota</taxon>
        <taxon>Metazoa</taxon>
        <taxon>Ecdysozoa</taxon>
        <taxon>Nematoda</taxon>
        <taxon>Chromadorea</taxon>
        <taxon>Rhabditida</taxon>
        <taxon>Spirurina</taxon>
        <taxon>Spiruromorpha</taxon>
        <taxon>Filarioidea</taxon>
        <taxon>Onchocercidae</taxon>
        <taxon>Onchocerca</taxon>
    </lineage>
</organism>
<dbReference type="InterPro" id="IPR015943">
    <property type="entry name" value="WD40/YVTN_repeat-like_dom_sf"/>
</dbReference>
<keyword evidence="2" id="KW-0677">Repeat</keyword>
<dbReference type="AlphaFoldDB" id="A0A183HS18"/>